<name>A0A8J7W2F3_9FIRM</name>
<feature type="transmembrane region" description="Helical" evidence="6">
    <location>
        <begin position="53"/>
        <end position="75"/>
    </location>
</feature>
<comment type="caution">
    <text evidence="7">The sequence shown here is derived from an EMBL/GenBank/DDBJ whole genome shotgun (WGS) entry which is preliminary data.</text>
</comment>
<reference evidence="7" key="2">
    <citation type="submission" date="2021-04" db="EMBL/GenBank/DDBJ databases">
        <authorList>
            <person name="Liu J."/>
        </authorList>
    </citation>
    <scope>NUCLEOTIDE SEQUENCE</scope>
    <source>
        <strain evidence="7">BAD-6</strain>
    </source>
</reference>
<keyword evidence="2" id="KW-1003">Cell membrane</keyword>
<feature type="transmembrane region" description="Helical" evidence="6">
    <location>
        <begin position="337"/>
        <end position="356"/>
    </location>
</feature>
<feature type="transmembrane region" description="Helical" evidence="6">
    <location>
        <begin position="238"/>
        <end position="262"/>
    </location>
</feature>
<feature type="transmembrane region" description="Helical" evidence="6">
    <location>
        <begin position="282"/>
        <end position="307"/>
    </location>
</feature>
<evidence type="ECO:0000256" key="4">
    <source>
        <dbReference type="ARBA" id="ARBA00022989"/>
    </source>
</evidence>
<dbReference type="PANTHER" id="PTHR42770:SF18">
    <property type="entry name" value="ARGININE_AGMATINE ANTIPORTER"/>
    <property type="match status" value="1"/>
</dbReference>
<keyword evidence="8" id="KW-1185">Reference proteome</keyword>
<evidence type="ECO:0000256" key="6">
    <source>
        <dbReference type="SAM" id="Phobius"/>
    </source>
</evidence>
<dbReference type="Proteomes" id="UP000675664">
    <property type="component" value="Unassembled WGS sequence"/>
</dbReference>
<evidence type="ECO:0000313" key="8">
    <source>
        <dbReference type="Proteomes" id="UP000675664"/>
    </source>
</evidence>
<comment type="subcellular location">
    <subcellularLocation>
        <location evidence="1">Cell membrane</location>
        <topology evidence="1">Multi-pass membrane protein</topology>
    </subcellularLocation>
</comment>
<protein>
    <submittedName>
        <fullName evidence="7">Amino acid permease</fullName>
    </submittedName>
</protein>
<dbReference type="Gene3D" id="1.20.1740.10">
    <property type="entry name" value="Amino acid/polyamine transporter I"/>
    <property type="match status" value="1"/>
</dbReference>
<feature type="transmembrane region" description="Helical" evidence="6">
    <location>
        <begin position="203"/>
        <end position="226"/>
    </location>
</feature>
<evidence type="ECO:0000256" key="2">
    <source>
        <dbReference type="ARBA" id="ARBA00022475"/>
    </source>
</evidence>
<gene>
    <name evidence="7" type="ORF">KCX82_14775</name>
</gene>
<feature type="transmembrane region" description="Helical" evidence="6">
    <location>
        <begin position="362"/>
        <end position="380"/>
    </location>
</feature>
<evidence type="ECO:0000256" key="1">
    <source>
        <dbReference type="ARBA" id="ARBA00004651"/>
    </source>
</evidence>
<feature type="transmembrane region" description="Helical" evidence="6">
    <location>
        <begin position="135"/>
        <end position="152"/>
    </location>
</feature>
<accession>A0A8J7W2F3</accession>
<dbReference type="InterPro" id="IPR002293">
    <property type="entry name" value="AA/rel_permease1"/>
</dbReference>
<keyword evidence="4 6" id="KW-1133">Transmembrane helix</keyword>
<dbReference type="PIRSF" id="PIRSF006060">
    <property type="entry name" value="AA_transporter"/>
    <property type="match status" value="1"/>
</dbReference>
<dbReference type="GO" id="GO:0022857">
    <property type="term" value="F:transmembrane transporter activity"/>
    <property type="evidence" value="ECO:0007669"/>
    <property type="project" value="InterPro"/>
</dbReference>
<dbReference type="AlphaFoldDB" id="A0A8J7W2F3"/>
<proteinExistence type="predicted"/>
<reference evidence="7" key="1">
    <citation type="submission" date="2021-04" db="EMBL/GenBank/DDBJ databases">
        <title>Sinoanaerobacter chloroacetimidivorans sp. nov., an obligate anaerobic bacterium isolated from anaerobic sludge.</title>
        <authorList>
            <person name="Bao Y."/>
        </authorList>
    </citation>
    <scope>NUCLEOTIDE SEQUENCE</scope>
    <source>
        <strain evidence="7">BAD-6</strain>
    </source>
</reference>
<keyword evidence="3 6" id="KW-0812">Transmembrane</keyword>
<feature type="transmembrane region" description="Helical" evidence="6">
    <location>
        <begin position="20"/>
        <end position="41"/>
    </location>
</feature>
<evidence type="ECO:0000313" key="7">
    <source>
        <dbReference type="EMBL" id="MBR0599151.1"/>
    </source>
</evidence>
<dbReference type="Pfam" id="PF13520">
    <property type="entry name" value="AA_permease_2"/>
    <property type="match status" value="1"/>
</dbReference>
<dbReference type="InterPro" id="IPR050367">
    <property type="entry name" value="APC_superfamily"/>
</dbReference>
<keyword evidence="5 6" id="KW-0472">Membrane</keyword>
<organism evidence="7 8">
    <name type="scientific">Sinanaerobacter chloroacetimidivorans</name>
    <dbReference type="NCBI Taxonomy" id="2818044"/>
    <lineage>
        <taxon>Bacteria</taxon>
        <taxon>Bacillati</taxon>
        <taxon>Bacillota</taxon>
        <taxon>Clostridia</taxon>
        <taxon>Peptostreptococcales</taxon>
        <taxon>Anaerovoracaceae</taxon>
        <taxon>Sinanaerobacter</taxon>
    </lineage>
</organism>
<feature type="transmembrane region" description="Helical" evidence="6">
    <location>
        <begin position="426"/>
        <end position="444"/>
    </location>
</feature>
<feature type="transmembrane region" description="Helical" evidence="6">
    <location>
        <begin position="401"/>
        <end position="420"/>
    </location>
</feature>
<sequence>MKDRYHHFEENQSEKLKRDLGFFATTAIIMGQMIGSGIYMTPQGLAELSNPRAAILAMLLTGMGTMLLALCFARLGSKMPASGSAVVYTRKAFGNLPAFIVGWSYWCGCWIGNGAIVLGGISYASYFFPSLSDNGFLQFIISVSVIWIYTFINIKGVKGAGNVNLILTIVKLLPLAVFIVIAIPNFDVQNLNTVSSDKVSGFHVLPVAIAYSLWSFTGFEGASVNAGEVKHAGMVKTATVMGTAFVIILYLLLVILAAGNLSQAELAASNSPFSDIIFRATGGYWAGGFISLGVCISAFGCIGAWIISSARIAYSLGEQGLFPKLFQKVHPKYRTPYVSLIINAVLMTVVMFLGYITNQGSLYNFLVLLAVMSLLIFYAFGAASEIRISYLTADRRRPLQLLKNFLPGLVAFGYSVYTIYGSGKDAVFYGVFLILLGLPLYLYARKRIL</sequence>
<dbReference type="PANTHER" id="PTHR42770">
    <property type="entry name" value="AMINO ACID TRANSPORTER-RELATED"/>
    <property type="match status" value="1"/>
</dbReference>
<feature type="transmembrane region" description="Helical" evidence="6">
    <location>
        <begin position="96"/>
        <end position="123"/>
    </location>
</feature>
<evidence type="ECO:0000256" key="5">
    <source>
        <dbReference type="ARBA" id="ARBA00023136"/>
    </source>
</evidence>
<evidence type="ECO:0000256" key="3">
    <source>
        <dbReference type="ARBA" id="ARBA00022692"/>
    </source>
</evidence>
<dbReference type="EMBL" id="JAGSND010000010">
    <property type="protein sequence ID" value="MBR0599151.1"/>
    <property type="molecule type" value="Genomic_DNA"/>
</dbReference>
<dbReference type="RefSeq" id="WP_227019283.1">
    <property type="nucleotide sequence ID" value="NZ_JAGSND010000010.1"/>
</dbReference>
<dbReference type="GO" id="GO:0005886">
    <property type="term" value="C:plasma membrane"/>
    <property type="evidence" value="ECO:0007669"/>
    <property type="project" value="UniProtKB-SubCell"/>
</dbReference>
<feature type="transmembrane region" description="Helical" evidence="6">
    <location>
        <begin position="164"/>
        <end position="183"/>
    </location>
</feature>